<dbReference type="FunFam" id="3.40.50.200:FF:000005">
    <property type="entry name" value="Proprotein convertase subtilisin/kexin type 7"/>
    <property type="match status" value="1"/>
</dbReference>
<evidence type="ECO:0000313" key="19">
    <source>
        <dbReference type="EMBL" id="KZP21167.1"/>
    </source>
</evidence>
<dbReference type="SUPFAM" id="SSF52743">
    <property type="entry name" value="Subtilisin-like"/>
    <property type="match status" value="1"/>
</dbReference>
<comment type="subcellular location">
    <subcellularLocation>
        <location evidence="1">Membrane</location>
    </subcellularLocation>
</comment>
<feature type="transmembrane region" description="Helical" evidence="16">
    <location>
        <begin position="735"/>
        <end position="755"/>
    </location>
</feature>
<dbReference type="InterPro" id="IPR015500">
    <property type="entry name" value="Peptidase_S8_subtilisin-rel"/>
</dbReference>
<sequence length="882" mass="95119">MRLHFSLLVALLACQSISAITPTKRNHYTHDYYVLEHLPGAGASIHECVTALGVELVEQVGELRDHWVVRIEKQSLPVREESSATDLVLGRFEGLRTRANEQLLPHRSTGAGAREIVSSVKYLSRQTLKQRTKRDDSLLDRAPPPIISPAEELGVNATAHAVALRLGFTDPMFTKQWHLVNDEYPQHMMNATPIWEMGLTGKGVITALVDDGLDYRSDDLAANFDAAGSYDFNDHVELPTPVLFDDHHGTRCGGQIAAVKNNVCGVGIAYESKVAGIRILSGPITDIDEAASLNYGYQNTSIYSCSWGPPDDGRSMERPSYLIAKAMVNGVQNGRAGKGAIYVFASGNGNAHGDQCNFDGYTNSIFSVTVAAVDYKGLHPYYSESCAANMVVAYSSGDGHSIVSTDVGKDKCATTHGGTSAAAPNAAGVIALALGVRPDLTWRDIQHLCVRNAQLVSPEDPDWETTAAGRPFSYKYGYGKIDAYHYVTAAQAWQNVKPQAWIEMEAIQLRGGVSNTLGEMSGGELIVAGGVTSSMTLTKALIDSENFESLEHVTVTVWISHSRRGDVEVEIVSPAGIKSILAATRKSDADTDGFPGWKFMSVKHWDENPVGEWTIKVSDQQNENNGSFVGWTMTFWGSTVDASQVKTYNLPLDNATFPPLAIEHPIPTTTIEAPGNTKTHPKPTAGLPDDHADKEGEAHKPAFPGQDDAAAPSMTGTPDNSWFPGMGKLVSDQKWFFIAAGAVVLFGITAGVFFWRRRMAQRRRANYSTLAADDLAMSSVSRDRAGGGGGRTKELYDAFGEVSDDEDEDADEETGLARRGAVSPGGRGFHSGFDDDDTQNAGPASVYKDEPEHSRGLHGHSGLDSPASQGTGDGSWEHASDP</sequence>
<dbReference type="Pfam" id="PF01483">
    <property type="entry name" value="P_proprotein"/>
    <property type="match status" value="1"/>
</dbReference>
<dbReference type="PRINTS" id="PR00723">
    <property type="entry name" value="SUBTILISIN"/>
</dbReference>
<evidence type="ECO:0000256" key="11">
    <source>
        <dbReference type="ARBA" id="ARBA00023145"/>
    </source>
</evidence>
<evidence type="ECO:0000256" key="2">
    <source>
        <dbReference type="ARBA" id="ARBA00005325"/>
    </source>
</evidence>
<evidence type="ECO:0000256" key="4">
    <source>
        <dbReference type="ARBA" id="ARBA00022692"/>
    </source>
</evidence>
<evidence type="ECO:0000256" key="1">
    <source>
        <dbReference type="ARBA" id="ARBA00004370"/>
    </source>
</evidence>
<evidence type="ECO:0000256" key="7">
    <source>
        <dbReference type="ARBA" id="ARBA00022825"/>
    </source>
</evidence>
<dbReference type="InterPro" id="IPR000209">
    <property type="entry name" value="Peptidase_S8/S53_dom"/>
</dbReference>
<dbReference type="GO" id="GO:0016485">
    <property type="term" value="P:protein processing"/>
    <property type="evidence" value="ECO:0007669"/>
    <property type="project" value="TreeGrafter"/>
</dbReference>
<feature type="chain" id="PRO_5007875950" evidence="17">
    <location>
        <begin position="20"/>
        <end position="882"/>
    </location>
</feature>
<evidence type="ECO:0000256" key="6">
    <source>
        <dbReference type="ARBA" id="ARBA00022801"/>
    </source>
</evidence>
<evidence type="ECO:0000256" key="13">
    <source>
        <dbReference type="PIRSR" id="PIRSR615500-1"/>
    </source>
</evidence>
<dbReference type="Gene3D" id="3.40.50.200">
    <property type="entry name" value="Peptidase S8/S53 domain"/>
    <property type="match status" value="1"/>
</dbReference>
<dbReference type="GO" id="GO:0005802">
    <property type="term" value="C:trans-Golgi network"/>
    <property type="evidence" value="ECO:0007669"/>
    <property type="project" value="TreeGrafter"/>
</dbReference>
<dbReference type="Proteomes" id="UP000076532">
    <property type="component" value="Unassembled WGS sequence"/>
</dbReference>
<gene>
    <name evidence="19" type="ORF">FIBSPDRAFT_741024</name>
</gene>
<dbReference type="GO" id="GO:0000139">
    <property type="term" value="C:Golgi membrane"/>
    <property type="evidence" value="ECO:0007669"/>
    <property type="project" value="TreeGrafter"/>
</dbReference>
<keyword evidence="11" id="KW-0865">Zymogen</keyword>
<comment type="similarity">
    <text evidence="2">Belongs to the peptidase S8 family. Furin subfamily.</text>
</comment>
<dbReference type="PROSITE" id="PS51829">
    <property type="entry name" value="P_HOMO_B"/>
    <property type="match status" value="1"/>
</dbReference>
<reference evidence="19 20" key="1">
    <citation type="journal article" date="2016" name="Mol. Biol. Evol.">
        <title>Comparative Genomics of Early-Diverging Mushroom-Forming Fungi Provides Insights into the Origins of Lignocellulose Decay Capabilities.</title>
        <authorList>
            <person name="Nagy L.G."/>
            <person name="Riley R."/>
            <person name="Tritt A."/>
            <person name="Adam C."/>
            <person name="Daum C."/>
            <person name="Floudas D."/>
            <person name="Sun H."/>
            <person name="Yadav J.S."/>
            <person name="Pangilinan J."/>
            <person name="Larsson K.H."/>
            <person name="Matsuura K."/>
            <person name="Barry K."/>
            <person name="Labutti K."/>
            <person name="Kuo R."/>
            <person name="Ohm R.A."/>
            <person name="Bhattacharya S.S."/>
            <person name="Shirouzu T."/>
            <person name="Yoshinaga Y."/>
            <person name="Martin F.M."/>
            <person name="Grigoriev I.V."/>
            <person name="Hibbett D.S."/>
        </authorList>
    </citation>
    <scope>NUCLEOTIDE SEQUENCE [LARGE SCALE GENOMIC DNA]</scope>
    <source>
        <strain evidence="19 20">CBS 109695</strain>
    </source>
</reference>
<keyword evidence="12" id="KW-0325">Glycoprotein</keyword>
<evidence type="ECO:0000256" key="17">
    <source>
        <dbReference type="SAM" id="SignalP"/>
    </source>
</evidence>
<feature type="active site" description="Charge relay system" evidence="13 14">
    <location>
        <position position="248"/>
    </location>
</feature>
<keyword evidence="4 16" id="KW-0812">Transmembrane</keyword>
<feature type="compositionally biased region" description="Basic and acidic residues" evidence="15">
    <location>
        <begin position="688"/>
        <end position="700"/>
    </location>
</feature>
<keyword evidence="10 16" id="KW-0472">Membrane</keyword>
<feature type="active site" description="Charge relay system" evidence="13 14">
    <location>
        <position position="210"/>
    </location>
</feature>
<dbReference type="InterPro" id="IPR034182">
    <property type="entry name" value="Kexin/furin"/>
</dbReference>
<feature type="region of interest" description="Disordered" evidence="15">
    <location>
        <begin position="800"/>
        <end position="882"/>
    </location>
</feature>
<dbReference type="Gene3D" id="2.60.120.260">
    <property type="entry name" value="Galactose-binding domain-like"/>
    <property type="match status" value="1"/>
</dbReference>
<dbReference type="GO" id="GO:0007323">
    <property type="term" value="P:peptide pheromone maturation"/>
    <property type="evidence" value="ECO:0007669"/>
    <property type="project" value="UniProtKB-ARBA"/>
</dbReference>
<dbReference type="CDD" id="cd04059">
    <property type="entry name" value="Peptidases_S8_Protein_convertases_Kexins_Furin-like"/>
    <property type="match status" value="1"/>
</dbReference>
<dbReference type="PROSITE" id="PS00137">
    <property type="entry name" value="SUBTILASE_HIS"/>
    <property type="match status" value="1"/>
</dbReference>
<dbReference type="FunFam" id="2.60.120.260:FF:000026">
    <property type="entry name" value="proprotein convertase subtilisin/kexin type 7"/>
    <property type="match status" value="1"/>
</dbReference>
<evidence type="ECO:0000256" key="14">
    <source>
        <dbReference type="PROSITE-ProRule" id="PRU01240"/>
    </source>
</evidence>
<evidence type="ECO:0000256" key="5">
    <source>
        <dbReference type="ARBA" id="ARBA00022729"/>
    </source>
</evidence>
<dbReference type="SUPFAM" id="SSF49785">
    <property type="entry name" value="Galactose-binding domain-like"/>
    <property type="match status" value="1"/>
</dbReference>
<evidence type="ECO:0000259" key="18">
    <source>
        <dbReference type="PROSITE" id="PS51829"/>
    </source>
</evidence>
<evidence type="ECO:0000256" key="8">
    <source>
        <dbReference type="ARBA" id="ARBA00022837"/>
    </source>
</evidence>
<evidence type="ECO:0000256" key="10">
    <source>
        <dbReference type="ARBA" id="ARBA00023136"/>
    </source>
</evidence>
<dbReference type="InterPro" id="IPR036852">
    <property type="entry name" value="Peptidase_S8/S53_dom_sf"/>
</dbReference>
<keyword evidence="6 14" id="KW-0378">Hydrolase</keyword>
<dbReference type="InterPro" id="IPR008979">
    <property type="entry name" value="Galactose-bd-like_sf"/>
</dbReference>
<dbReference type="InterPro" id="IPR002884">
    <property type="entry name" value="P_dom"/>
</dbReference>
<feature type="region of interest" description="Disordered" evidence="15">
    <location>
        <begin position="669"/>
        <end position="715"/>
    </location>
</feature>
<organism evidence="19 20">
    <name type="scientific">Athelia psychrophila</name>
    <dbReference type="NCBI Taxonomy" id="1759441"/>
    <lineage>
        <taxon>Eukaryota</taxon>
        <taxon>Fungi</taxon>
        <taxon>Dikarya</taxon>
        <taxon>Basidiomycota</taxon>
        <taxon>Agaricomycotina</taxon>
        <taxon>Agaricomycetes</taxon>
        <taxon>Agaricomycetidae</taxon>
        <taxon>Atheliales</taxon>
        <taxon>Atheliaceae</taxon>
        <taxon>Athelia</taxon>
    </lineage>
</organism>
<keyword evidence="3 14" id="KW-0645">Protease</keyword>
<evidence type="ECO:0000256" key="9">
    <source>
        <dbReference type="ARBA" id="ARBA00022989"/>
    </source>
</evidence>
<dbReference type="OrthoDB" id="300641at2759"/>
<evidence type="ECO:0000256" key="3">
    <source>
        <dbReference type="ARBA" id="ARBA00022670"/>
    </source>
</evidence>
<dbReference type="PROSITE" id="PS51892">
    <property type="entry name" value="SUBTILASE"/>
    <property type="match status" value="1"/>
</dbReference>
<keyword evidence="9 16" id="KW-1133">Transmembrane helix</keyword>
<dbReference type="PROSITE" id="PS00138">
    <property type="entry name" value="SUBTILASE_SER"/>
    <property type="match status" value="1"/>
</dbReference>
<accession>A0A166JSH7</accession>
<evidence type="ECO:0000256" key="15">
    <source>
        <dbReference type="SAM" id="MobiDB-lite"/>
    </source>
</evidence>
<keyword evidence="8" id="KW-0106">Calcium</keyword>
<dbReference type="PANTHER" id="PTHR42884:SF14">
    <property type="entry name" value="NEUROENDOCRINE CONVERTASE 1"/>
    <property type="match status" value="1"/>
</dbReference>
<dbReference type="EMBL" id="KV417549">
    <property type="protein sequence ID" value="KZP21167.1"/>
    <property type="molecule type" value="Genomic_DNA"/>
</dbReference>
<keyword evidence="7 14" id="KW-0720">Serine protease</keyword>
<dbReference type="InterPro" id="IPR023828">
    <property type="entry name" value="Peptidase_S8_Ser-AS"/>
</dbReference>
<proteinExistence type="inferred from homology"/>
<dbReference type="AlphaFoldDB" id="A0A166JSH7"/>
<keyword evidence="5 17" id="KW-0732">Signal</keyword>
<keyword evidence="20" id="KW-1185">Reference proteome</keyword>
<evidence type="ECO:0000256" key="12">
    <source>
        <dbReference type="ARBA" id="ARBA00023180"/>
    </source>
</evidence>
<feature type="active site" description="Charge relay system" evidence="13 14">
    <location>
        <position position="420"/>
    </location>
</feature>
<name>A0A166JSH7_9AGAM</name>
<feature type="domain" description="P/Homo B" evidence="18">
    <location>
        <begin position="496"/>
        <end position="641"/>
    </location>
</feature>
<protein>
    <submittedName>
        <fullName evidence="19">Kex protein</fullName>
    </submittedName>
</protein>
<dbReference type="STRING" id="436010.A0A166JSH7"/>
<dbReference type="PANTHER" id="PTHR42884">
    <property type="entry name" value="PROPROTEIN CONVERTASE SUBTILISIN/KEXIN-RELATED"/>
    <property type="match status" value="1"/>
</dbReference>
<feature type="compositionally biased region" description="Acidic residues" evidence="15">
    <location>
        <begin position="802"/>
        <end position="814"/>
    </location>
</feature>
<dbReference type="InterPro" id="IPR022398">
    <property type="entry name" value="Peptidase_S8_His-AS"/>
</dbReference>
<feature type="signal peptide" evidence="17">
    <location>
        <begin position="1"/>
        <end position="19"/>
    </location>
</feature>
<dbReference type="Pfam" id="PF00082">
    <property type="entry name" value="Peptidase_S8"/>
    <property type="match status" value="1"/>
</dbReference>
<evidence type="ECO:0000313" key="20">
    <source>
        <dbReference type="Proteomes" id="UP000076532"/>
    </source>
</evidence>
<dbReference type="GO" id="GO:0004252">
    <property type="term" value="F:serine-type endopeptidase activity"/>
    <property type="evidence" value="ECO:0007669"/>
    <property type="project" value="UniProtKB-UniRule"/>
</dbReference>
<evidence type="ECO:0000256" key="16">
    <source>
        <dbReference type="SAM" id="Phobius"/>
    </source>
</evidence>